<dbReference type="GO" id="GO:0005739">
    <property type="term" value="C:mitochondrion"/>
    <property type="evidence" value="ECO:0007669"/>
    <property type="project" value="TreeGrafter"/>
</dbReference>
<name>D7KSY8_ARALL</name>
<protein>
    <submittedName>
        <fullName evidence="2">Predicted protein</fullName>
    </submittedName>
</protein>
<dbReference type="HOGENOM" id="CLU_1582656_0_0_1"/>
<sequence length="169" mass="18411">VYVIVLEALFNASAAPNSSFQRFTFSSQFLPEKAGDEAFLTALRELQSALCITAGYGNILPTKFLKIPPLFNGLGTVNMHPSLLPLYRGAAPVQRALQDGVPETGVTLAFTVVRKLDSGPVIASKRFQVDDLIKAPELLSFLVSVVLSFLSVTSLDTRWVRKIKTSSPR</sequence>
<organism evidence="3">
    <name type="scientific">Arabidopsis lyrata subsp. lyrata</name>
    <name type="common">Lyre-leaved rock-cress</name>
    <dbReference type="NCBI Taxonomy" id="81972"/>
    <lineage>
        <taxon>Eukaryota</taxon>
        <taxon>Viridiplantae</taxon>
        <taxon>Streptophyta</taxon>
        <taxon>Embryophyta</taxon>
        <taxon>Tracheophyta</taxon>
        <taxon>Spermatophyta</taxon>
        <taxon>Magnoliopsida</taxon>
        <taxon>eudicotyledons</taxon>
        <taxon>Gunneridae</taxon>
        <taxon>Pentapetalae</taxon>
        <taxon>rosids</taxon>
        <taxon>malvids</taxon>
        <taxon>Brassicales</taxon>
        <taxon>Brassicaceae</taxon>
        <taxon>Camelineae</taxon>
        <taxon>Arabidopsis</taxon>
    </lineage>
</organism>
<proteinExistence type="predicted"/>
<dbReference type="InterPro" id="IPR002376">
    <property type="entry name" value="Formyl_transf_N"/>
</dbReference>
<dbReference type="Gene3D" id="3.40.50.170">
    <property type="entry name" value="Formyl transferase, N-terminal domain"/>
    <property type="match status" value="1"/>
</dbReference>
<dbReference type="PANTHER" id="PTHR11138">
    <property type="entry name" value="METHIONYL-TRNA FORMYLTRANSFERASE"/>
    <property type="match status" value="1"/>
</dbReference>
<accession>D7KSY8</accession>
<dbReference type="Proteomes" id="UP000008694">
    <property type="component" value="Unassembled WGS sequence"/>
</dbReference>
<feature type="non-terminal residue" evidence="2">
    <location>
        <position position="1"/>
    </location>
</feature>
<dbReference type="GO" id="GO:0004479">
    <property type="term" value="F:methionyl-tRNA formyltransferase activity"/>
    <property type="evidence" value="ECO:0007669"/>
    <property type="project" value="TreeGrafter"/>
</dbReference>
<dbReference type="SUPFAM" id="SSF53328">
    <property type="entry name" value="Formyltransferase"/>
    <property type="match status" value="1"/>
</dbReference>
<dbReference type="eggNOG" id="KOG3082">
    <property type="taxonomic scope" value="Eukaryota"/>
</dbReference>
<gene>
    <name evidence="2" type="ORF">ARALYDRAFT_675963</name>
</gene>
<reference evidence="3" key="1">
    <citation type="journal article" date="2011" name="Nat. Genet.">
        <title>The Arabidopsis lyrata genome sequence and the basis of rapid genome size change.</title>
        <authorList>
            <person name="Hu T.T."/>
            <person name="Pattyn P."/>
            <person name="Bakker E.G."/>
            <person name="Cao J."/>
            <person name="Cheng J.-F."/>
            <person name="Clark R.M."/>
            <person name="Fahlgren N."/>
            <person name="Fawcett J.A."/>
            <person name="Grimwood J."/>
            <person name="Gundlach H."/>
            <person name="Haberer G."/>
            <person name="Hollister J.D."/>
            <person name="Ossowski S."/>
            <person name="Ottilar R.P."/>
            <person name="Salamov A.A."/>
            <person name="Schneeberger K."/>
            <person name="Spannagl M."/>
            <person name="Wang X."/>
            <person name="Yang L."/>
            <person name="Nasrallah M.E."/>
            <person name="Bergelson J."/>
            <person name="Carrington J.C."/>
            <person name="Gaut B.S."/>
            <person name="Schmutz J."/>
            <person name="Mayer K.F.X."/>
            <person name="Van de Peer Y."/>
            <person name="Grigoriev I.V."/>
            <person name="Nordborg M."/>
            <person name="Weigel D."/>
            <person name="Guo Y.-L."/>
        </authorList>
    </citation>
    <scope>NUCLEOTIDE SEQUENCE [LARGE SCALE GENOMIC DNA]</scope>
    <source>
        <strain evidence="3">cv. MN47</strain>
    </source>
</reference>
<dbReference type="InterPro" id="IPR036477">
    <property type="entry name" value="Formyl_transf_N_sf"/>
</dbReference>
<feature type="domain" description="Formyl transferase N-terminal" evidence="1">
    <location>
        <begin position="26"/>
        <end position="130"/>
    </location>
</feature>
<dbReference type="AlphaFoldDB" id="D7KSY8"/>
<dbReference type="EMBL" id="GL348714">
    <property type="protein sequence ID" value="EFH63228.1"/>
    <property type="molecule type" value="Genomic_DNA"/>
</dbReference>
<dbReference type="PANTHER" id="PTHR11138:SF5">
    <property type="entry name" value="METHIONYL-TRNA FORMYLTRANSFERASE, MITOCHONDRIAL"/>
    <property type="match status" value="1"/>
</dbReference>
<evidence type="ECO:0000259" key="1">
    <source>
        <dbReference type="Pfam" id="PF00551"/>
    </source>
</evidence>
<evidence type="ECO:0000313" key="2">
    <source>
        <dbReference type="EMBL" id="EFH63228.1"/>
    </source>
</evidence>
<dbReference type="Gramene" id="Al_scaffold_0002_1113">
    <property type="protein sequence ID" value="Al_scaffold_0002_1113"/>
    <property type="gene ID" value="Al_scaffold_0002_1113"/>
</dbReference>
<dbReference type="Pfam" id="PF00551">
    <property type="entry name" value="Formyl_trans_N"/>
    <property type="match status" value="1"/>
</dbReference>
<evidence type="ECO:0000313" key="3">
    <source>
        <dbReference type="Proteomes" id="UP000008694"/>
    </source>
</evidence>
<dbReference type="STRING" id="81972.D7KSY8"/>
<keyword evidence="3" id="KW-1185">Reference proteome</keyword>